<evidence type="ECO:0000313" key="15">
    <source>
        <dbReference type="Proteomes" id="UP000010808"/>
    </source>
</evidence>
<dbReference type="GO" id="GO:0006777">
    <property type="term" value="P:Mo-molybdopterin cofactor biosynthetic process"/>
    <property type="evidence" value="ECO:0007669"/>
    <property type="project" value="UniProtKB-UniRule"/>
</dbReference>
<feature type="binding site" evidence="12">
    <location>
        <position position="15"/>
    </location>
    <ligand>
        <name>GTP</name>
        <dbReference type="ChEBI" id="CHEBI:37565"/>
    </ligand>
</feature>
<dbReference type="InterPro" id="IPR006638">
    <property type="entry name" value="Elp3/MiaA/NifB-like_rSAM"/>
</dbReference>
<dbReference type="CDD" id="cd01335">
    <property type="entry name" value="Radical_SAM"/>
    <property type="match status" value="1"/>
</dbReference>
<evidence type="ECO:0000256" key="1">
    <source>
        <dbReference type="ARBA" id="ARBA00012167"/>
    </source>
</evidence>
<dbReference type="Pfam" id="PF06463">
    <property type="entry name" value="Mob_synth_C"/>
    <property type="match status" value="1"/>
</dbReference>
<dbReference type="HOGENOM" id="CLU_009273_0_1_7"/>
<organism evidence="14 15">
    <name type="scientific">Maridesulfovibrio hydrothermalis AM13 = DSM 14728</name>
    <dbReference type="NCBI Taxonomy" id="1121451"/>
    <lineage>
        <taxon>Bacteria</taxon>
        <taxon>Pseudomonadati</taxon>
        <taxon>Thermodesulfobacteriota</taxon>
        <taxon>Desulfovibrionia</taxon>
        <taxon>Desulfovibrionales</taxon>
        <taxon>Desulfovibrionaceae</taxon>
        <taxon>Maridesulfovibrio</taxon>
    </lineage>
</organism>
<feature type="binding site" evidence="12">
    <location>
        <position position="28"/>
    </location>
    <ligand>
        <name>S-adenosyl-L-methionine</name>
        <dbReference type="ChEBI" id="CHEBI:59789"/>
    </ligand>
</feature>
<dbReference type="InterPro" id="IPR050105">
    <property type="entry name" value="MoCo_biosynth_MoaA/MoaC"/>
</dbReference>
<dbReference type="GO" id="GO:0046872">
    <property type="term" value="F:metal ion binding"/>
    <property type="evidence" value="ECO:0007669"/>
    <property type="project" value="UniProtKB-KW"/>
</dbReference>
<feature type="binding site" evidence="12">
    <location>
        <position position="95"/>
    </location>
    <ligand>
        <name>GTP</name>
        <dbReference type="ChEBI" id="CHEBI:37565"/>
    </ligand>
</feature>
<feature type="binding site" evidence="12">
    <location>
        <position position="119"/>
    </location>
    <ligand>
        <name>S-adenosyl-L-methionine</name>
        <dbReference type="ChEBI" id="CHEBI:59789"/>
    </ligand>
</feature>
<evidence type="ECO:0000256" key="11">
    <source>
        <dbReference type="ARBA" id="ARBA00048697"/>
    </source>
</evidence>
<gene>
    <name evidence="12 14" type="primary">moaA</name>
    <name evidence="14" type="ORF">DESAM_23105</name>
</gene>
<evidence type="ECO:0000256" key="9">
    <source>
        <dbReference type="ARBA" id="ARBA00023150"/>
    </source>
</evidence>
<feature type="binding site" evidence="12">
    <location>
        <position position="256"/>
    </location>
    <ligand>
        <name>[4Fe-4S] cluster</name>
        <dbReference type="ChEBI" id="CHEBI:49883"/>
        <label>2</label>
        <note>4Fe-4S-substrate</note>
    </ligand>
</feature>
<dbReference type="GO" id="GO:1904047">
    <property type="term" value="F:S-adenosyl-L-methionine binding"/>
    <property type="evidence" value="ECO:0007669"/>
    <property type="project" value="UniProtKB-UniRule"/>
</dbReference>
<dbReference type="RefSeq" id="WP_015337969.1">
    <property type="nucleotide sequence ID" value="NC_020055.1"/>
</dbReference>
<keyword evidence="9 12" id="KW-0501">Molybdenum cofactor biosynthesis</keyword>
<keyword evidence="6 12" id="KW-0408">Iron</keyword>
<dbReference type="PROSITE" id="PS51918">
    <property type="entry name" value="RADICAL_SAM"/>
    <property type="match status" value="1"/>
</dbReference>
<dbReference type="InterPro" id="IPR013483">
    <property type="entry name" value="MoaA"/>
</dbReference>
<keyword evidence="7 12" id="KW-0411">Iron-sulfur</keyword>
<dbReference type="GO" id="GO:0061798">
    <property type="term" value="F:GTP 3',8'-cyclase activity"/>
    <property type="evidence" value="ECO:0007669"/>
    <property type="project" value="UniProtKB-UniRule"/>
</dbReference>
<evidence type="ECO:0000259" key="13">
    <source>
        <dbReference type="PROSITE" id="PS51918"/>
    </source>
</evidence>
<dbReference type="GO" id="GO:0051539">
    <property type="term" value="F:4 iron, 4 sulfur cluster binding"/>
    <property type="evidence" value="ECO:0007669"/>
    <property type="project" value="UniProtKB-UniRule"/>
</dbReference>
<dbReference type="STRING" id="1121451.DESAM_23105"/>
<dbReference type="GO" id="GO:0005525">
    <property type="term" value="F:GTP binding"/>
    <property type="evidence" value="ECO:0007669"/>
    <property type="project" value="UniProtKB-UniRule"/>
</dbReference>
<comment type="cofactor">
    <cofactor evidence="12">
        <name>[4Fe-4S] cluster</name>
        <dbReference type="ChEBI" id="CHEBI:49883"/>
    </cofactor>
    <text evidence="12">Binds 2 [4Fe-4S] clusters. Binds 1 [4Fe-4S] cluster coordinated with 3 cysteines and an exchangeable S-adenosyl-L-methionine and 1 [4Fe-4S] cluster coordinated with 3 cysteines and the GTP-derived substrate.</text>
</comment>
<accession>L0RGL4</accession>
<reference evidence="14 15" key="1">
    <citation type="submission" date="2012-10" db="EMBL/GenBank/DDBJ databases">
        <authorList>
            <person name="Genoscope - CEA"/>
        </authorList>
    </citation>
    <scope>NUCLEOTIDE SEQUENCE [LARGE SCALE GENOMIC DNA]</scope>
    <source>
        <strain evidence="15">AM13 / DSM 14728</strain>
    </source>
</reference>
<dbReference type="Pfam" id="PF04055">
    <property type="entry name" value="Radical_SAM"/>
    <property type="match status" value="1"/>
</dbReference>
<dbReference type="InterPro" id="IPR007197">
    <property type="entry name" value="rSAM"/>
</dbReference>
<dbReference type="InterPro" id="IPR000385">
    <property type="entry name" value="MoaA_NifB_PqqE_Fe-S-bd_CS"/>
</dbReference>
<comment type="function">
    <text evidence="12">Catalyzes the cyclization of GTP to (8S)-3',8-cyclo-7,8-dihydroguanosine 5'-triphosphate.</text>
</comment>
<feature type="binding site" evidence="12">
    <location>
        <position position="26"/>
    </location>
    <ligand>
        <name>[4Fe-4S] cluster</name>
        <dbReference type="ChEBI" id="CHEBI:49883"/>
        <label>1</label>
        <note>4Fe-4S-S-AdoMet</note>
    </ligand>
</feature>
<feature type="binding site" evidence="12">
    <location>
        <position position="155"/>
    </location>
    <ligand>
        <name>GTP</name>
        <dbReference type="ChEBI" id="CHEBI:37565"/>
    </ligand>
</feature>
<comment type="pathway">
    <text evidence="12">Cofactor biosynthesis; molybdopterin biosynthesis.</text>
</comment>
<keyword evidence="4 12" id="KW-0479">Metal-binding</keyword>
<dbReference type="PANTHER" id="PTHR22960">
    <property type="entry name" value="MOLYBDOPTERIN COFACTOR SYNTHESIS PROTEIN A"/>
    <property type="match status" value="1"/>
</dbReference>
<dbReference type="InterPro" id="IPR058240">
    <property type="entry name" value="rSAM_sf"/>
</dbReference>
<evidence type="ECO:0000256" key="3">
    <source>
        <dbReference type="ARBA" id="ARBA00022691"/>
    </source>
</evidence>
<keyword evidence="15" id="KW-1185">Reference proteome</keyword>
<dbReference type="Gene3D" id="3.20.20.70">
    <property type="entry name" value="Aldolase class I"/>
    <property type="match status" value="1"/>
</dbReference>
<dbReference type="PANTHER" id="PTHR22960:SF0">
    <property type="entry name" value="MOLYBDENUM COFACTOR BIOSYNTHESIS PROTEIN 1"/>
    <property type="match status" value="1"/>
</dbReference>
<evidence type="ECO:0000256" key="6">
    <source>
        <dbReference type="ARBA" id="ARBA00023004"/>
    </source>
</evidence>
<dbReference type="KEGG" id="dhy:DESAM_23105"/>
<dbReference type="SFLD" id="SFLDG01386">
    <property type="entry name" value="main_SPASM_domain-containing"/>
    <property type="match status" value="1"/>
</dbReference>
<feature type="domain" description="Radical SAM core" evidence="13">
    <location>
        <begin position="6"/>
        <end position="219"/>
    </location>
</feature>
<comment type="subunit">
    <text evidence="12">Monomer and homodimer.</text>
</comment>
<keyword evidence="10 12" id="KW-0456">Lyase</keyword>
<protein>
    <recommendedName>
        <fullName evidence="1 12">GTP 3',8-cyclase</fullName>
        <ecNumber evidence="1 12">4.1.99.22</ecNumber>
    </recommendedName>
    <alternativeName>
        <fullName evidence="12">Molybdenum cofactor biosynthesis protein A</fullName>
    </alternativeName>
</protein>
<dbReference type="Proteomes" id="UP000010808">
    <property type="component" value="Chromosome"/>
</dbReference>
<keyword evidence="5 12" id="KW-0547">Nucleotide-binding</keyword>
<feature type="binding site" evidence="12">
    <location>
        <position position="29"/>
    </location>
    <ligand>
        <name>[4Fe-4S] cluster</name>
        <dbReference type="ChEBI" id="CHEBI:49883"/>
        <label>1</label>
        <note>4Fe-4S-S-AdoMet</note>
    </ligand>
</feature>
<evidence type="ECO:0000256" key="12">
    <source>
        <dbReference type="HAMAP-Rule" id="MF_01225"/>
    </source>
</evidence>
<dbReference type="NCBIfam" id="TIGR02666">
    <property type="entry name" value="moaA"/>
    <property type="match status" value="1"/>
</dbReference>
<evidence type="ECO:0000256" key="5">
    <source>
        <dbReference type="ARBA" id="ARBA00022741"/>
    </source>
</evidence>
<keyword evidence="8 12" id="KW-0342">GTP-binding</keyword>
<dbReference type="InterPro" id="IPR040064">
    <property type="entry name" value="MoaA-like"/>
</dbReference>
<sequence length="330" mass="37100">MILTDKIGRDVSYLRLSVTDRCNLRCVYCVTKDFKFIPHPEILRYEEMLRLIDLAATMNIKKLRLTGGEPFARRGFMGFVAEIMQRHEDMDLRITTNGTTIESLVPDLKKIGVKRLNISLDTLDRKTFEEVTGKDHLDDVLNTISACLSAGIKVKINAVAMKGVNDKELGSFINFAKENPLDMRFIEFMPMGDDTKSDNNFWSADEILEQGQQFANLIPVKRTPENRGPARMYTIEGGKGRLGLISPVSSHFCGTCNRLRITSDGHLRTCLFSDKTYRLRNILRNPALGDDFLLRVIAAATRDKPLGYHLLESRSGSEGVCETQMSAIGG</sequence>
<feature type="binding site" evidence="12">
    <location>
        <position position="253"/>
    </location>
    <ligand>
        <name>[4Fe-4S] cluster</name>
        <dbReference type="ChEBI" id="CHEBI:49883"/>
        <label>2</label>
        <note>4Fe-4S-substrate</note>
    </ligand>
</feature>
<dbReference type="EMBL" id="FO203522">
    <property type="protein sequence ID" value="CCO25372.1"/>
    <property type="molecule type" value="Genomic_DNA"/>
</dbReference>
<comment type="similarity">
    <text evidence="12">Belongs to the radical SAM superfamily. MoaA family.</text>
</comment>
<dbReference type="eggNOG" id="COG2896">
    <property type="taxonomic scope" value="Bacteria"/>
</dbReference>
<keyword evidence="3 12" id="KW-0949">S-adenosyl-L-methionine</keyword>
<keyword evidence="2 12" id="KW-0004">4Fe-4S</keyword>
<dbReference type="SFLD" id="SFLDG01383">
    <property type="entry name" value="cyclic_pyranopterin_phosphate"/>
    <property type="match status" value="1"/>
</dbReference>
<evidence type="ECO:0000256" key="8">
    <source>
        <dbReference type="ARBA" id="ARBA00023134"/>
    </source>
</evidence>
<name>L0RGL4_9BACT</name>
<evidence type="ECO:0000313" key="14">
    <source>
        <dbReference type="EMBL" id="CCO25372.1"/>
    </source>
</evidence>
<dbReference type="CDD" id="cd21117">
    <property type="entry name" value="Twitch_MoaA"/>
    <property type="match status" value="1"/>
</dbReference>
<dbReference type="AlphaFoldDB" id="L0RGL4"/>
<dbReference type="SUPFAM" id="SSF102114">
    <property type="entry name" value="Radical SAM enzymes"/>
    <property type="match status" value="1"/>
</dbReference>
<dbReference type="InterPro" id="IPR010505">
    <property type="entry name" value="MoaA_twitch"/>
</dbReference>
<dbReference type="OrthoDB" id="9763993at2"/>
<evidence type="ECO:0000256" key="7">
    <source>
        <dbReference type="ARBA" id="ARBA00023014"/>
    </source>
</evidence>
<feature type="binding site" evidence="12">
    <location>
        <position position="189"/>
    </location>
    <ligand>
        <name>S-adenosyl-L-methionine</name>
        <dbReference type="ChEBI" id="CHEBI:59789"/>
    </ligand>
</feature>
<feature type="binding site" evidence="12">
    <location>
        <position position="22"/>
    </location>
    <ligand>
        <name>[4Fe-4S] cluster</name>
        <dbReference type="ChEBI" id="CHEBI:49883"/>
        <label>1</label>
        <note>4Fe-4S-S-AdoMet</note>
    </ligand>
</feature>
<feature type="binding site" evidence="12">
    <location>
        <position position="64"/>
    </location>
    <ligand>
        <name>GTP</name>
        <dbReference type="ChEBI" id="CHEBI:37565"/>
    </ligand>
</feature>
<dbReference type="SMART" id="SM00729">
    <property type="entry name" value="Elp3"/>
    <property type="match status" value="1"/>
</dbReference>
<dbReference type="UniPathway" id="UPA00344"/>
<feature type="binding site" evidence="12">
    <location>
        <begin position="258"/>
        <end position="260"/>
    </location>
    <ligand>
        <name>GTP</name>
        <dbReference type="ChEBI" id="CHEBI:37565"/>
    </ligand>
</feature>
<dbReference type="SFLD" id="SFLDG01067">
    <property type="entry name" value="SPASM/twitch_domain_containing"/>
    <property type="match status" value="1"/>
</dbReference>
<dbReference type="HAMAP" id="MF_01225_B">
    <property type="entry name" value="MoaA_B"/>
    <property type="match status" value="1"/>
</dbReference>
<feature type="binding site" evidence="12">
    <location>
        <position position="68"/>
    </location>
    <ligand>
        <name>S-adenosyl-L-methionine</name>
        <dbReference type="ChEBI" id="CHEBI:59789"/>
    </ligand>
</feature>
<comment type="catalytic activity">
    <reaction evidence="11 12">
        <text>GTP + AH2 + S-adenosyl-L-methionine = (8S)-3',8-cyclo-7,8-dihydroguanosine 5'-triphosphate + 5'-deoxyadenosine + L-methionine + A + H(+)</text>
        <dbReference type="Rhea" id="RHEA:49576"/>
        <dbReference type="ChEBI" id="CHEBI:13193"/>
        <dbReference type="ChEBI" id="CHEBI:15378"/>
        <dbReference type="ChEBI" id="CHEBI:17319"/>
        <dbReference type="ChEBI" id="CHEBI:17499"/>
        <dbReference type="ChEBI" id="CHEBI:37565"/>
        <dbReference type="ChEBI" id="CHEBI:57844"/>
        <dbReference type="ChEBI" id="CHEBI:59789"/>
        <dbReference type="ChEBI" id="CHEBI:131766"/>
        <dbReference type="EC" id="4.1.99.22"/>
    </reaction>
</comment>
<dbReference type="PATRIC" id="fig|1121451.3.peg.3309"/>
<dbReference type="EC" id="4.1.99.22" evidence="1 12"/>
<evidence type="ECO:0000256" key="10">
    <source>
        <dbReference type="ARBA" id="ARBA00023239"/>
    </source>
</evidence>
<evidence type="ECO:0000256" key="4">
    <source>
        <dbReference type="ARBA" id="ARBA00022723"/>
    </source>
</evidence>
<evidence type="ECO:0000256" key="2">
    <source>
        <dbReference type="ARBA" id="ARBA00022485"/>
    </source>
</evidence>
<dbReference type="GO" id="GO:0061799">
    <property type="term" value="F:cyclic pyranopterin monophosphate synthase activity"/>
    <property type="evidence" value="ECO:0007669"/>
    <property type="project" value="TreeGrafter"/>
</dbReference>
<proteinExistence type="inferred from homology"/>
<feature type="binding site" evidence="12">
    <location>
        <position position="270"/>
    </location>
    <ligand>
        <name>[4Fe-4S] cluster</name>
        <dbReference type="ChEBI" id="CHEBI:49883"/>
        <label>2</label>
        <note>4Fe-4S-substrate</note>
    </ligand>
</feature>
<dbReference type="InterPro" id="IPR013785">
    <property type="entry name" value="Aldolase_TIM"/>
</dbReference>
<dbReference type="PROSITE" id="PS01305">
    <property type="entry name" value="MOAA_NIFB_PQQE"/>
    <property type="match status" value="1"/>
</dbReference>
<dbReference type="SFLD" id="SFLDS00029">
    <property type="entry name" value="Radical_SAM"/>
    <property type="match status" value="1"/>
</dbReference>